<dbReference type="AlphaFoldDB" id="A0A1H2D176"/>
<evidence type="ECO:0008006" key="3">
    <source>
        <dbReference type="Google" id="ProtNLM"/>
    </source>
</evidence>
<reference evidence="1 2" key="1">
    <citation type="submission" date="2016-10" db="EMBL/GenBank/DDBJ databases">
        <authorList>
            <person name="de Groot N.N."/>
        </authorList>
    </citation>
    <scope>NUCLEOTIDE SEQUENCE [LARGE SCALE GENOMIC DNA]</scope>
    <source>
        <strain evidence="1 2">DSM 43941</strain>
    </source>
</reference>
<dbReference type="SUPFAM" id="SSF53955">
    <property type="entry name" value="Lysozyme-like"/>
    <property type="match status" value="1"/>
</dbReference>
<dbReference type="Proteomes" id="UP000198688">
    <property type="component" value="Chromosome I"/>
</dbReference>
<gene>
    <name evidence="1" type="ORF">SAMN04489716_7649</name>
</gene>
<dbReference type="InterPro" id="IPR023346">
    <property type="entry name" value="Lysozyme-like_dom_sf"/>
</dbReference>
<dbReference type="OrthoDB" id="9766277at2"/>
<evidence type="ECO:0000313" key="2">
    <source>
        <dbReference type="Proteomes" id="UP000198688"/>
    </source>
</evidence>
<dbReference type="RefSeq" id="WP_092552538.1">
    <property type="nucleotide sequence ID" value="NZ_BOMJ01000099.1"/>
</dbReference>
<dbReference type="EMBL" id="LT629758">
    <property type="protein sequence ID" value="SDT76525.1"/>
    <property type="molecule type" value="Genomic_DNA"/>
</dbReference>
<dbReference type="STRING" id="113562.SAMN04489716_7649"/>
<accession>A0A1H2D176</accession>
<sequence length="237" mass="25409">MKRLWSRLGVRAASVGVLAAGLTGGVYLGQDRDVPQQQQQVASSQALAQASQDELRLQQQLLKVREANHAADRAHRSAAEEVAAAKAASKVKAAASKAWTAETKAIEAKKAEEAKKKAEEAAGPVGYTGDIPESCNEYSGSREIGCALMLDAGFDLDQFPCLDKLWKKESGWNYKATNQSSGAYGIPQSLPGSKMASAGSDWKTNPATQIEWGLGYIEGRYDTPCGAWSHSQSVGWY</sequence>
<name>A0A1H2D176_9ACTN</name>
<organism evidence="1 2">
    <name type="scientific">Actinoplanes derwentensis</name>
    <dbReference type="NCBI Taxonomy" id="113562"/>
    <lineage>
        <taxon>Bacteria</taxon>
        <taxon>Bacillati</taxon>
        <taxon>Actinomycetota</taxon>
        <taxon>Actinomycetes</taxon>
        <taxon>Micromonosporales</taxon>
        <taxon>Micromonosporaceae</taxon>
        <taxon>Actinoplanes</taxon>
    </lineage>
</organism>
<evidence type="ECO:0000313" key="1">
    <source>
        <dbReference type="EMBL" id="SDT76525.1"/>
    </source>
</evidence>
<proteinExistence type="predicted"/>
<protein>
    <recommendedName>
        <fullName evidence="3">Transglycosylase SLT domain-containing protein</fullName>
    </recommendedName>
</protein>
<keyword evidence="2" id="KW-1185">Reference proteome</keyword>